<reference evidence="2" key="1">
    <citation type="submission" date="2012-10" db="EMBL/GenBank/DDBJ databases">
        <authorList>
            <person name="Harkins D.M."/>
            <person name="Durkin A.S."/>
            <person name="Brinkac L.M."/>
            <person name="Selengut J.D."/>
            <person name="Sanka R."/>
            <person name="DePew J."/>
            <person name="Purushe J."/>
            <person name="Picardeau M."/>
            <person name="Werts C."/>
            <person name="Goarant C."/>
            <person name="Vinetz J.M."/>
            <person name="Sutton G.G."/>
            <person name="Nelson W.C."/>
            <person name="Fouts D.E."/>
        </authorList>
    </citation>
    <scope>NUCLEOTIDE SEQUENCE [LARGE SCALE GENOMIC DNA]</scope>
    <source>
        <strain evidence="2">200802841</strain>
    </source>
</reference>
<evidence type="ECO:0000313" key="3">
    <source>
        <dbReference type="Proteomes" id="UP000006339"/>
    </source>
</evidence>
<feature type="transmembrane region" description="Helical" evidence="1">
    <location>
        <begin position="6"/>
        <end position="26"/>
    </location>
</feature>
<keyword evidence="3" id="KW-1185">Reference proteome</keyword>
<sequence>MNTSLSGVISWTLICFPGISKMFFIIDDYIQKNYEKNFLCLI</sequence>
<name>A0A828XZZ9_9LEPT</name>
<evidence type="ECO:0000313" key="2">
    <source>
        <dbReference type="EMBL" id="EKO52847.1"/>
    </source>
</evidence>
<comment type="caution">
    <text evidence="2">The sequence shown here is derived from an EMBL/GenBank/DDBJ whole genome shotgun (WGS) entry which is preliminary data.</text>
</comment>
<proteinExistence type="predicted"/>
<accession>A0A828XZZ9</accession>
<protein>
    <submittedName>
        <fullName evidence="2">Uncharacterized protein</fullName>
    </submittedName>
</protein>
<organism evidence="2 3">
    <name type="scientific">Leptospira kirschneri str. 200802841</name>
    <dbReference type="NCBI Taxonomy" id="1193047"/>
    <lineage>
        <taxon>Bacteria</taxon>
        <taxon>Pseudomonadati</taxon>
        <taxon>Spirochaetota</taxon>
        <taxon>Spirochaetia</taxon>
        <taxon>Leptospirales</taxon>
        <taxon>Leptospiraceae</taxon>
        <taxon>Leptospira</taxon>
    </lineage>
</organism>
<gene>
    <name evidence="2" type="ORF">LEP1GSC131_3382</name>
</gene>
<evidence type="ECO:0000256" key="1">
    <source>
        <dbReference type="SAM" id="Phobius"/>
    </source>
</evidence>
<keyword evidence="1" id="KW-0472">Membrane</keyword>
<keyword evidence="1" id="KW-1133">Transmembrane helix</keyword>
<dbReference type="Proteomes" id="UP000006339">
    <property type="component" value="Unassembled WGS sequence"/>
</dbReference>
<dbReference type="AlphaFoldDB" id="A0A828XZZ9"/>
<dbReference type="EMBL" id="AKWH02000016">
    <property type="protein sequence ID" value="EKO52847.1"/>
    <property type="molecule type" value="Genomic_DNA"/>
</dbReference>
<keyword evidence="1" id="KW-0812">Transmembrane</keyword>